<name>F5XZD7_RAMTT</name>
<dbReference type="Proteomes" id="UP000008385">
    <property type="component" value="Chromosome"/>
</dbReference>
<sequence>MKVLENLADLLPLVGQEVAVSNWITVTQEQVNLFAQATGDHQWIHVDVERAKAGPFGAPIAHGFLTLSLLPRFFESALEIRNSRMGVNYGLNKVRFTSPVPVGSRLRARIKLLGCDAIDQGGLQMAWAVTVEREGSDKPVCVAESLTRRYP</sequence>
<gene>
    <name evidence="2" type="ordered locus">Rta_33810</name>
</gene>
<dbReference type="PANTHER" id="PTHR42993">
    <property type="entry name" value="MAOC-LIKE DEHYDRATASE DOMAIN-CONTAINING PROTEIN"/>
    <property type="match status" value="1"/>
</dbReference>
<evidence type="ECO:0000259" key="1">
    <source>
        <dbReference type="Pfam" id="PF01575"/>
    </source>
</evidence>
<feature type="domain" description="MaoC-like" evidence="1">
    <location>
        <begin position="14"/>
        <end position="121"/>
    </location>
</feature>
<dbReference type="RefSeq" id="WP_013902725.1">
    <property type="nucleotide sequence ID" value="NC_015677.1"/>
</dbReference>
<dbReference type="EMBL" id="CP000245">
    <property type="protein sequence ID" value="AEG94494.1"/>
    <property type="molecule type" value="Genomic_DNA"/>
</dbReference>
<keyword evidence="3" id="KW-1185">Reference proteome</keyword>
<dbReference type="AlphaFoldDB" id="F5XZD7"/>
<protein>
    <submittedName>
        <fullName evidence="2">Candidate nodulation protein N</fullName>
    </submittedName>
</protein>
<dbReference type="PATRIC" id="fig|365046.3.peg.3457"/>
<dbReference type="HOGENOM" id="CLU_108911_0_0_4"/>
<dbReference type="InterPro" id="IPR039375">
    <property type="entry name" value="NodN-like"/>
</dbReference>
<dbReference type="eggNOG" id="COG2030">
    <property type="taxonomic scope" value="Bacteria"/>
</dbReference>
<proteinExistence type="predicted"/>
<dbReference type="KEGG" id="rta:Rta_33810"/>
<dbReference type="CDD" id="cd03450">
    <property type="entry name" value="NodN"/>
    <property type="match status" value="1"/>
</dbReference>
<dbReference type="STRING" id="365046.Rta_33810"/>
<dbReference type="InterPro" id="IPR002539">
    <property type="entry name" value="MaoC-like_dom"/>
</dbReference>
<dbReference type="Gene3D" id="3.10.129.10">
    <property type="entry name" value="Hotdog Thioesterase"/>
    <property type="match status" value="1"/>
</dbReference>
<dbReference type="PANTHER" id="PTHR42993:SF1">
    <property type="entry name" value="MAOC-LIKE DEHYDRATASE DOMAIN-CONTAINING PROTEIN"/>
    <property type="match status" value="1"/>
</dbReference>
<evidence type="ECO:0000313" key="3">
    <source>
        <dbReference type="Proteomes" id="UP000008385"/>
    </source>
</evidence>
<dbReference type="Pfam" id="PF01575">
    <property type="entry name" value="MaoC_dehydratas"/>
    <property type="match status" value="1"/>
</dbReference>
<dbReference type="SUPFAM" id="SSF54637">
    <property type="entry name" value="Thioesterase/thiol ester dehydrase-isomerase"/>
    <property type="match status" value="1"/>
</dbReference>
<evidence type="ECO:0000313" key="2">
    <source>
        <dbReference type="EMBL" id="AEG94494.1"/>
    </source>
</evidence>
<reference evidence="2 3" key="2">
    <citation type="journal article" date="2011" name="PLoS ONE">
        <title>The Cyst-Dividing Bacterium Ramlibacter tataouinensis TTB310 Genome Reveals a Well-Stocked Toolbox for Adaptation to a Desert Environment.</title>
        <authorList>
            <person name="De Luca G."/>
            <person name="Barakat M."/>
            <person name="Ortet P."/>
            <person name="Fochesato S."/>
            <person name="Jourlin-Castelli C."/>
            <person name="Ansaldi M."/>
            <person name="Py B."/>
            <person name="Fichant G."/>
            <person name="Coutinho P.M."/>
            <person name="Voulhoux R."/>
            <person name="Bastien O."/>
            <person name="Marechal E."/>
            <person name="Henrissat B."/>
            <person name="Quentin Y."/>
            <person name="Noirot P."/>
            <person name="Filloux A."/>
            <person name="Mejean V."/>
            <person name="Dubow M.S."/>
            <person name="Barras F."/>
            <person name="Barbe V."/>
            <person name="Weissenbach J."/>
            <person name="Mihalcescu I."/>
            <person name="Vermeglio A."/>
            <person name="Achouak W."/>
            <person name="Heulin T."/>
        </authorList>
    </citation>
    <scope>NUCLEOTIDE SEQUENCE [LARGE SCALE GENOMIC DNA]</scope>
    <source>
        <strain evidence="3">ATCC BAA-407 / DSM 14655 / LMG 21543 / TTB310</strain>
    </source>
</reference>
<dbReference type="OrthoDB" id="9801735at2"/>
<accession>F5XZD7</accession>
<reference evidence="3" key="1">
    <citation type="submission" date="2006-01" db="EMBL/GenBank/DDBJ databases">
        <title>Genome of the cyst-dividing bacterium Ramlibacter tataouinensis.</title>
        <authorList>
            <person name="Barakat M."/>
            <person name="Ortet P."/>
            <person name="De Luca G."/>
            <person name="Jourlin-Castelli C."/>
            <person name="Ansaldi M."/>
            <person name="Py B."/>
            <person name="Fichant G."/>
            <person name="Coutinho P."/>
            <person name="Voulhoux R."/>
            <person name="Bastien O."/>
            <person name="Roy S."/>
            <person name="Marechal E."/>
            <person name="Henrissat B."/>
            <person name="Quentin Y."/>
            <person name="Noirot P."/>
            <person name="Filloux A."/>
            <person name="Mejean V."/>
            <person name="DuBow M."/>
            <person name="Barras F."/>
            <person name="Heulin T."/>
        </authorList>
    </citation>
    <scope>NUCLEOTIDE SEQUENCE [LARGE SCALE GENOMIC DNA]</scope>
    <source>
        <strain evidence="3">ATCC BAA-407 / DSM 14655 / LMG 21543 / TTB310</strain>
    </source>
</reference>
<dbReference type="InterPro" id="IPR029069">
    <property type="entry name" value="HotDog_dom_sf"/>
</dbReference>
<organism evidence="2 3">
    <name type="scientific">Ramlibacter tataouinensis (strain ATCC BAA-407 / DSM 14655 / LMG 21543 / TTB310)</name>
    <dbReference type="NCBI Taxonomy" id="365046"/>
    <lineage>
        <taxon>Bacteria</taxon>
        <taxon>Pseudomonadati</taxon>
        <taxon>Pseudomonadota</taxon>
        <taxon>Betaproteobacteria</taxon>
        <taxon>Burkholderiales</taxon>
        <taxon>Comamonadaceae</taxon>
        <taxon>Ramlibacter</taxon>
    </lineage>
</organism>